<keyword evidence="6" id="KW-0645">Protease</keyword>
<dbReference type="PANTHER" id="PTHR36175:SF1">
    <property type="entry name" value="CYANOPHYCINASE"/>
    <property type="match status" value="1"/>
</dbReference>
<organism evidence="9 10">
    <name type="scientific">Clostridium punense</name>
    <dbReference type="NCBI Taxonomy" id="1054297"/>
    <lineage>
        <taxon>Bacteria</taxon>
        <taxon>Bacillati</taxon>
        <taxon>Bacillota</taxon>
        <taxon>Clostridia</taxon>
        <taxon>Eubacteriales</taxon>
        <taxon>Clostridiaceae</taxon>
        <taxon>Clostridium</taxon>
    </lineage>
</organism>
<dbReference type="NCBIfam" id="TIGR02069">
    <property type="entry name" value="cyanophycinase"/>
    <property type="match status" value="1"/>
</dbReference>
<gene>
    <name evidence="9" type="ORF">J2Z44_000823</name>
</gene>
<dbReference type="Pfam" id="PF03575">
    <property type="entry name" value="Peptidase_S51"/>
    <property type="match status" value="1"/>
</dbReference>
<protein>
    <recommendedName>
        <fullName evidence="5">Cyanophycinase</fullName>
        <ecNumber evidence="4">3.4.15.6</ecNumber>
    </recommendedName>
</protein>
<comment type="catalytic activity">
    <reaction evidence="1">
        <text>[L-4-(L-arginin-2-N-yl)aspartate](n) + H2O = [L-4-(L-arginin-2-N-yl)aspartate](n-1) + L-4-(L-arginin-2-N-yl)aspartate</text>
        <dbReference type="Rhea" id="RHEA:12845"/>
        <dbReference type="Rhea" id="RHEA-COMP:13728"/>
        <dbReference type="Rhea" id="RHEA-COMP:13734"/>
        <dbReference type="ChEBI" id="CHEBI:15377"/>
        <dbReference type="ChEBI" id="CHEBI:137986"/>
        <dbReference type="ChEBI" id="CHEBI:137991"/>
        <dbReference type="EC" id="3.4.15.6"/>
    </reaction>
</comment>
<evidence type="ECO:0000256" key="3">
    <source>
        <dbReference type="ARBA" id="ARBA00006534"/>
    </source>
</evidence>
<evidence type="ECO:0000256" key="6">
    <source>
        <dbReference type="ARBA" id="ARBA00022670"/>
    </source>
</evidence>
<evidence type="ECO:0000256" key="7">
    <source>
        <dbReference type="ARBA" id="ARBA00022801"/>
    </source>
</evidence>
<proteinExistence type="inferred from homology"/>
<dbReference type="InterPro" id="IPR011811">
    <property type="entry name" value="Peptidase_S51_cyanophycinase"/>
</dbReference>
<reference evidence="9 10" key="1">
    <citation type="submission" date="2021-03" db="EMBL/GenBank/DDBJ databases">
        <title>Genomic Encyclopedia of Type Strains, Phase IV (KMG-IV): sequencing the most valuable type-strain genomes for metagenomic binning, comparative biology and taxonomic classification.</title>
        <authorList>
            <person name="Goeker M."/>
        </authorList>
    </citation>
    <scope>NUCLEOTIDE SEQUENCE [LARGE SCALE GENOMIC DNA]</scope>
    <source>
        <strain evidence="9 10">DSM 28650</strain>
    </source>
</reference>
<dbReference type="PANTHER" id="PTHR36175">
    <property type="entry name" value="CYANOPHYCINASE"/>
    <property type="match status" value="1"/>
</dbReference>
<comment type="function">
    <text evidence="2">Exopeptidase that catalyzes the hydrolytic cleavage of multi-L-arginyl-poly-L-aspartic acid (cyanophycin; a water-insoluble reserve polymer) into aspartate-arginine dipeptides.</text>
</comment>
<keyword evidence="8" id="KW-0720">Serine protease</keyword>
<dbReference type="GO" id="GO:0004180">
    <property type="term" value="F:carboxypeptidase activity"/>
    <property type="evidence" value="ECO:0007669"/>
    <property type="project" value="UniProtKB-KW"/>
</dbReference>
<comment type="similarity">
    <text evidence="3">Belongs to the peptidase S51 family.</text>
</comment>
<evidence type="ECO:0000313" key="9">
    <source>
        <dbReference type="EMBL" id="MBP2021039.1"/>
    </source>
</evidence>
<dbReference type="EC" id="3.4.15.6" evidence="4"/>
<sequence>MEPKLEGNLIIIGGAEDKKGEKEILKEVCSKLDRENEELVIATVATELPEEVGKEYTKIFRNLGVKKISVLDIQEREHAFEEKNVDMLKAASIVFFTGGDQLKITSLLGGTPLYKVIKDIYKDGCVFVGTSAGASVMSDTMIISGSDDDSPKKCTVKMAPGLGLIKDVIIDQHFAQRGRVGRLLGAIAENPECLGIGIDEDTAIEVCDKGYFKVIGSSAVYVIDASNISYTNVSEQNPDELLSMFNVKMHVLKCDDRFDLIKRQPFENKEEKNENK</sequence>
<keyword evidence="7 9" id="KW-0378">Hydrolase</keyword>
<dbReference type="CDD" id="cd03145">
    <property type="entry name" value="GAT1_cyanophycinase"/>
    <property type="match status" value="1"/>
</dbReference>
<keyword evidence="10" id="KW-1185">Reference proteome</keyword>
<evidence type="ECO:0000256" key="2">
    <source>
        <dbReference type="ARBA" id="ARBA00002039"/>
    </source>
</evidence>
<evidence type="ECO:0000256" key="8">
    <source>
        <dbReference type="ARBA" id="ARBA00022825"/>
    </source>
</evidence>
<evidence type="ECO:0000313" key="10">
    <source>
        <dbReference type="Proteomes" id="UP001519308"/>
    </source>
</evidence>
<keyword evidence="9" id="KW-0121">Carboxypeptidase</keyword>
<evidence type="ECO:0000256" key="4">
    <source>
        <dbReference type="ARBA" id="ARBA00013115"/>
    </source>
</evidence>
<dbReference type="Proteomes" id="UP001519308">
    <property type="component" value="Unassembled WGS sequence"/>
</dbReference>
<dbReference type="SUPFAM" id="SSF52317">
    <property type="entry name" value="Class I glutamine amidotransferase-like"/>
    <property type="match status" value="1"/>
</dbReference>
<dbReference type="RefSeq" id="WP_021284514.1">
    <property type="nucleotide sequence ID" value="NZ_JAGGLL010000004.1"/>
</dbReference>
<dbReference type="InterPro" id="IPR005320">
    <property type="entry name" value="Peptidase_S51"/>
</dbReference>
<comment type="caution">
    <text evidence="9">The sequence shown here is derived from an EMBL/GenBank/DDBJ whole genome shotgun (WGS) entry which is preliminary data.</text>
</comment>
<dbReference type="Gene3D" id="3.40.50.880">
    <property type="match status" value="1"/>
</dbReference>
<dbReference type="GO" id="GO:0008241">
    <property type="term" value="F:peptidyl-dipeptidase activity"/>
    <property type="evidence" value="ECO:0007669"/>
    <property type="project" value="UniProtKB-EC"/>
</dbReference>
<dbReference type="EMBL" id="JAGGLL010000004">
    <property type="protein sequence ID" value="MBP2021039.1"/>
    <property type="molecule type" value="Genomic_DNA"/>
</dbReference>
<dbReference type="PIRSF" id="PIRSF032067">
    <property type="entry name" value="Cyanophycinase"/>
    <property type="match status" value="1"/>
</dbReference>
<name>A0ABS4JZS3_9CLOT</name>
<accession>A0ABS4JZS3</accession>
<dbReference type="InterPro" id="IPR029062">
    <property type="entry name" value="Class_I_gatase-like"/>
</dbReference>
<evidence type="ECO:0000256" key="1">
    <source>
        <dbReference type="ARBA" id="ARBA00001092"/>
    </source>
</evidence>
<evidence type="ECO:0000256" key="5">
    <source>
        <dbReference type="ARBA" id="ARBA00015719"/>
    </source>
</evidence>